<dbReference type="InterPro" id="IPR002347">
    <property type="entry name" value="SDR_fam"/>
</dbReference>
<dbReference type="SMART" id="SM00822">
    <property type="entry name" value="PKS_KR"/>
    <property type="match status" value="1"/>
</dbReference>
<protein>
    <submittedName>
        <fullName evidence="4">SDR family oxidoreductase</fullName>
    </submittedName>
</protein>
<evidence type="ECO:0000256" key="1">
    <source>
        <dbReference type="ARBA" id="ARBA00006484"/>
    </source>
</evidence>
<evidence type="ECO:0000313" key="5">
    <source>
        <dbReference type="Proteomes" id="UP000622890"/>
    </source>
</evidence>
<dbReference type="InterPro" id="IPR057326">
    <property type="entry name" value="KR_dom"/>
</dbReference>
<comment type="similarity">
    <text evidence="1">Belongs to the short-chain dehydrogenases/reductases (SDR) family.</text>
</comment>
<evidence type="ECO:0000256" key="2">
    <source>
        <dbReference type="ARBA" id="ARBA00023002"/>
    </source>
</evidence>
<keyword evidence="5" id="KW-1185">Reference proteome</keyword>
<dbReference type="SUPFAM" id="SSF51735">
    <property type="entry name" value="NAD(P)-binding Rossmann-fold domains"/>
    <property type="match status" value="1"/>
</dbReference>
<organism evidence="4 5">
    <name type="scientific">Noviherbaspirillum pedocola</name>
    <dbReference type="NCBI Taxonomy" id="2801341"/>
    <lineage>
        <taxon>Bacteria</taxon>
        <taxon>Pseudomonadati</taxon>
        <taxon>Pseudomonadota</taxon>
        <taxon>Betaproteobacteria</taxon>
        <taxon>Burkholderiales</taxon>
        <taxon>Oxalobacteraceae</taxon>
        <taxon>Noviherbaspirillum</taxon>
    </lineage>
</organism>
<dbReference type="PRINTS" id="PR00080">
    <property type="entry name" value="SDRFAMILY"/>
</dbReference>
<dbReference type="InterPro" id="IPR036291">
    <property type="entry name" value="NAD(P)-bd_dom_sf"/>
</dbReference>
<reference evidence="4" key="1">
    <citation type="submission" date="2021-01" db="EMBL/GenBank/DDBJ databases">
        <title>Genome sequence of strain Noviherbaspirillum sp. DKR-6.</title>
        <authorList>
            <person name="Chaudhary D.K."/>
        </authorList>
    </citation>
    <scope>NUCLEOTIDE SEQUENCE</scope>
    <source>
        <strain evidence="4">DKR-6</strain>
    </source>
</reference>
<dbReference type="Gene3D" id="3.40.50.720">
    <property type="entry name" value="NAD(P)-binding Rossmann-like Domain"/>
    <property type="match status" value="1"/>
</dbReference>
<comment type="caution">
    <text evidence="4">The sequence shown here is derived from an EMBL/GenBank/DDBJ whole genome shotgun (WGS) entry which is preliminary data.</text>
</comment>
<dbReference type="RefSeq" id="WP_200596283.1">
    <property type="nucleotide sequence ID" value="NZ_JAEPBG010000014.1"/>
</dbReference>
<dbReference type="PANTHER" id="PTHR43639">
    <property type="entry name" value="OXIDOREDUCTASE, SHORT-CHAIN DEHYDROGENASE/REDUCTASE FAMILY (AFU_ORTHOLOGUE AFUA_5G02870)"/>
    <property type="match status" value="1"/>
</dbReference>
<keyword evidence="2" id="KW-0560">Oxidoreductase</keyword>
<evidence type="ECO:0000259" key="3">
    <source>
        <dbReference type="SMART" id="SM00822"/>
    </source>
</evidence>
<proteinExistence type="inferred from homology"/>
<name>A0A934SZ87_9BURK</name>
<sequence length="246" mass="25194">MKKAVLVTGSGRGIGAAVARLASRQGYAVAVNYVSDAAAAKAVVDEIRAQGGDACLVQGDVGSEDEVKRLFAEAEAALGPLYGVINNAGITGRIGKFVAADPEAIERIFRVNVLGTMHCCRAALRSFAASGTRGAIVNVSSIAAITGSPNEYVHYAASKSAIDVFTLGLAREVAPDGIRVCGVAPGMTLTDIHAAAGEPGRPARVVSRIPQGRLASPEEIAEPIVWLLSDAASYMTGAMLRCSGGV</sequence>
<dbReference type="Proteomes" id="UP000622890">
    <property type="component" value="Unassembled WGS sequence"/>
</dbReference>
<dbReference type="AlphaFoldDB" id="A0A934SZ87"/>
<dbReference type="CDD" id="cd05233">
    <property type="entry name" value="SDR_c"/>
    <property type="match status" value="1"/>
</dbReference>
<dbReference type="PRINTS" id="PR00081">
    <property type="entry name" value="GDHRDH"/>
</dbReference>
<dbReference type="PANTHER" id="PTHR43639:SF1">
    <property type="entry name" value="SHORT-CHAIN DEHYDROGENASE_REDUCTASE FAMILY PROTEIN"/>
    <property type="match status" value="1"/>
</dbReference>
<dbReference type="FunFam" id="3.40.50.720:FF:000084">
    <property type="entry name" value="Short-chain dehydrogenase reductase"/>
    <property type="match status" value="1"/>
</dbReference>
<evidence type="ECO:0000313" key="4">
    <source>
        <dbReference type="EMBL" id="MBK4737736.1"/>
    </source>
</evidence>
<dbReference type="Pfam" id="PF13561">
    <property type="entry name" value="adh_short_C2"/>
    <property type="match status" value="1"/>
</dbReference>
<dbReference type="InterPro" id="IPR020904">
    <property type="entry name" value="Sc_DH/Rdtase_CS"/>
</dbReference>
<feature type="domain" description="Ketoreductase" evidence="3">
    <location>
        <begin position="3"/>
        <end position="208"/>
    </location>
</feature>
<dbReference type="EMBL" id="JAEPBG010000014">
    <property type="protein sequence ID" value="MBK4737736.1"/>
    <property type="molecule type" value="Genomic_DNA"/>
</dbReference>
<gene>
    <name evidence="4" type="ORF">JJB74_24210</name>
</gene>
<dbReference type="GO" id="GO:0016491">
    <property type="term" value="F:oxidoreductase activity"/>
    <property type="evidence" value="ECO:0007669"/>
    <property type="project" value="UniProtKB-KW"/>
</dbReference>
<dbReference type="PROSITE" id="PS00061">
    <property type="entry name" value="ADH_SHORT"/>
    <property type="match status" value="1"/>
</dbReference>
<accession>A0A934SZ87</accession>